<gene>
    <name evidence="1" type="ORF">CSCA_3239</name>
</gene>
<accession>A0A0E3K1Y2</accession>
<dbReference type="STRING" id="1548.CSCA_3239"/>
<evidence type="ECO:0000313" key="2">
    <source>
        <dbReference type="Proteomes" id="UP000033115"/>
    </source>
</evidence>
<dbReference type="KEGG" id="csq:CSCA_3239"/>
<sequence length="152" mass="17046">MNDTAFRIYKLASSGFCCTQIMLKLALEDEEKENTDLIRALNGLCGGIGADNKTCGVLTGGIAVIGLYAGKGEATEYRKENFQAMLSEYIDWFEEEFESTECRDIIGIQKITDDNGNVSYPVKCGDILIKSYEKVQQIIFKYGYEFGDREDI</sequence>
<keyword evidence="2" id="KW-1185">Reference proteome</keyword>
<dbReference type="HOGENOM" id="CLU_091283_4_0_9"/>
<dbReference type="EMBL" id="CP009933">
    <property type="protein sequence ID" value="AKA70364.1"/>
    <property type="molecule type" value="Genomic_DNA"/>
</dbReference>
<organism evidence="1 2">
    <name type="scientific">Clostridium scatologenes</name>
    <dbReference type="NCBI Taxonomy" id="1548"/>
    <lineage>
        <taxon>Bacteria</taxon>
        <taxon>Bacillati</taxon>
        <taxon>Bacillota</taxon>
        <taxon>Clostridia</taxon>
        <taxon>Eubacteriales</taxon>
        <taxon>Clostridiaceae</taxon>
        <taxon>Clostridium</taxon>
    </lineage>
</organism>
<dbReference type="InterPro" id="IPR010181">
    <property type="entry name" value="CGCAxxGCC_motif"/>
</dbReference>
<reference evidence="1 2" key="1">
    <citation type="journal article" date="2015" name="J. Biotechnol.">
        <title>Complete genome sequence of a malodorant-producing acetogen, Clostridium scatologenes ATCC 25775(T).</title>
        <authorList>
            <person name="Zhu Z."/>
            <person name="Guo T."/>
            <person name="Zheng H."/>
            <person name="Song T."/>
            <person name="Ouyang P."/>
            <person name="Xie J."/>
        </authorList>
    </citation>
    <scope>NUCLEOTIDE SEQUENCE [LARGE SCALE GENOMIC DNA]</scope>
    <source>
        <strain evidence="1 2">ATCC 25775</strain>
    </source>
</reference>
<dbReference type="Pfam" id="PF09719">
    <property type="entry name" value="C_GCAxxG_C_C"/>
    <property type="match status" value="1"/>
</dbReference>
<dbReference type="RefSeq" id="WP_029162570.1">
    <property type="nucleotide sequence ID" value="NZ_CP009933.1"/>
</dbReference>
<dbReference type="NCBIfam" id="NF045669">
    <property type="entry name" value="DVU1555_fam_CGA"/>
    <property type="match status" value="1"/>
</dbReference>
<dbReference type="AlphaFoldDB" id="A0A0E3K1Y2"/>
<evidence type="ECO:0000313" key="1">
    <source>
        <dbReference type="EMBL" id="AKA70364.1"/>
    </source>
</evidence>
<name>A0A0E3K1Y2_CLOSL</name>
<evidence type="ECO:0008006" key="3">
    <source>
        <dbReference type="Google" id="ProtNLM"/>
    </source>
</evidence>
<proteinExistence type="predicted"/>
<dbReference type="Proteomes" id="UP000033115">
    <property type="component" value="Chromosome"/>
</dbReference>
<protein>
    <recommendedName>
        <fullName evidence="3">C_GCAxxG_C_C family protein</fullName>
    </recommendedName>
</protein>